<comment type="caution">
    <text evidence="3">The sequence shown here is derived from an EMBL/GenBank/DDBJ whole genome shotgun (WGS) entry which is preliminary data.</text>
</comment>
<dbReference type="OrthoDB" id="7941246at2"/>
<proteinExistence type="predicted"/>
<evidence type="ECO:0000313" key="4">
    <source>
        <dbReference type="Proteomes" id="UP000271548"/>
    </source>
</evidence>
<name>A0A3A9YFK5_9ACTN</name>
<dbReference type="Proteomes" id="UP000275865">
    <property type="component" value="Unassembled WGS sequence"/>
</dbReference>
<dbReference type="EMBL" id="RAZT01000002">
    <property type="protein sequence ID" value="RKN35643.1"/>
    <property type="molecule type" value="Genomic_DNA"/>
</dbReference>
<dbReference type="EMBL" id="RAZS01000017">
    <property type="protein sequence ID" value="RKN13519.1"/>
    <property type="molecule type" value="Genomic_DNA"/>
</dbReference>
<dbReference type="InterPro" id="IPR050177">
    <property type="entry name" value="Lipid_A_modif_metabolic_enz"/>
</dbReference>
<dbReference type="Gene3D" id="3.40.50.720">
    <property type="entry name" value="NAD(P)-binding Rossmann-like Domain"/>
    <property type="match status" value="1"/>
</dbReference>
<dbReference type="Pfam" id="PF01370">
    <property type="entry name" value="Epimerase"/>
    <property type="match status" value="1"/>
</dbReference>
<reference evidence="4 5" key="1">
    <citation type="submission" date="2018-09" db="EMBL/GenBank/DDBJ databases">
        <title>Micromonospora sp. nov. MS1-9, isolated from a root of Musa sp.</title>
        <authorList>
            <person name="Kuncharoen N."/>
            <person name="Kudo T."/>
            <person name="Ohkuma M."/>
            <person name="Yuki M."/>
            <person name="Tanasupawat S."/>
        </authorList>
    </citation>
    <scope>NUCLEOTIDE SEQUENCE [LARGE SCALE GENOMIC DNA]</scope>
    <source>
        <strain evidence="3 5">MS1-9</strain>
        <strain evidence="2 4">NGC1-4</strain>
    </source>
</reference>
<evidence type="ECO:0000313" key="3">
    <source>
        <dbReference type="EMBL" id="RKN35643.1"/>
    </source>
</evidence>
<sequence length="337" mass="35598">MRLLVLGGTGFVGAATVAEGVRRGWSVTVFNRGLHGAVPPGVHRLRGDRTQPGGLTALAGGEWDVVVDTWDGAPRVALDAARALVDSVGHYVYVSSGSVYAEPVEPGSGEDAPVVEAAPEAEEGDYPQNKAGAERAVREVFGERALLARAGLILGPGEDIGRLPWWLGRVDRGGDVLAPGPAELPLQYVDVRDLAGWMLDQGARGRGGAYNVVGRTGHATMGELLDACVRVTGAAARLRWTPPEPILAAGITPWIDLPIWVPRGHEYRWLQERGVERAHSAGLTCRPLFETVADTWRWLSAVGTVPPRAGRPARAPVGLDPAREAALLASVGGVQSV</sequence>
<protein>
    <submittedName>
        <fullName evidence="3">Reductase</fullName>
    </submittedName>
</protein>
<dbReference type="AlphaFoldDB" id="A0A3A9YFK5"/>
<dbReference type="SUPFAM" id="SSF51735">
    <property type="entry name" value="NAD(P)-binding Rossmann-fold domains"/>
    <property type="match status" value="1"/>
</dbReference>
<feature type="domain" description="NAD-dependent epimerase/dehydratase" evidence="1">
    <location>
        <begin position="77"/>
        <end position="211"/>
    </location>
</feature>
<dbReference type="RefSeq" id="WP_120684021.1">
    <property type="nucleotide sequence ID" value="NZ_RAZS01000017.1"/>
</dbReference>
<dbReference type="InterPro" id="IPR036291">
    <property type="entry name" value="NAD(P)-bd_dom_sf"/>
</dbReference>
<dbReference type="Proteomes" id="UP000271548">
    <property type="component" value="Unassembled WGS sequence"/>
</dbReference>
<organism evidence="3 5">
    <name type="scientific">Micromonospora musae</name>
    <dbReference type="NCBI Taxonomy" id="1894970"/>
    <lineage>
        <taxon>Bacteria</taxon>
        <taxon>Bacillati</taxon>
        <taxon>Actinomycetota</taxon>
        <taxon>Actinomycetes</taxon>
        <taxon>Micromonosporales</taxon>
        <taxon>Micromonosporaceae</taxon>
        <taxon>Micromonospora</taxon>
    </lineage>
</organism>
<evidence type="ECO:0000313" key="2">
    <source>
        <dbReference type="EMBL" id="RKN13519.1"/>
    </source>
</evidence>
<accession>A0A3A9YFK5</accession>
<dbReference type="PANTHER" id="PTHR43245:SF13">
    <property type="entry name" value="UDP-D-APIOSE_UDP-D-XYLOSE SYNTHASE 2"/>
    <property type="match status" value="1"/>
</dbReference>
<dbReference type="InterPro" id="IPR001509">
    <property type="entry name" value="Epimerase_deHydtase"/>
</dbReference>
<keyword evidence="4" id="KW-1185">Reference proteome</keyword>
<evidence type="ECO:0000313" key="5">
    <source>
        <dbReference type="Proteomes" id="UP000275865"/>
    </source>
</evidence>
<dbReference type="PANTHER" id="PTHR43245">
    <property type="entry name" value="BIFUNCTIONAL POLYMYXIN RESISTANCE PROTEIN ARNA"/>
    <property type="match status" value="1"/>
</dbReference>
<evidence type="ECO:0000259" key="1">
    <source>
        <dbReference type="Pfam" id="PF01370"/>
    </source>
</evidence>
<gene>
    <name evidence="3" type="ORF">D7044_05795</name>
    <name evidence="2" type="ORF">D7147_30740</name>
</gene>